<dbReference type="SUPFAM" id="SSF55486">
    <property type="entry name" value="Metalloproteases ('zincins'), catalytic domain"/>
    <property type="match status" value="1"/>
</dbReference>
<feature type="binding site" evidence="8">
    <location>
        <position position="235"/>
    </location>
    <ligand>
        <name>Zn(2+)</name>
        <dbReference type="ChEBI" id="CHEBI:29105"/>
        <label>2</label>
        <note>catalytic</note>
    </ligand>
</feature>
<keyword evidence="3 8" id="KW-0479">Metal-binding</keyword>
<organism evidence="10 11">
    <name type="scientific">Adineta ricciae</name>
    <name type="common">Rotifer</name>
    <dbReference type="NCBI Taxonomy" id="249248"/>
    <lineage>
        <taxon>Eukaryota</taxon>
        <taxon>Metazoa</taxon>
        <taxon>Spiralia</taxon>
        <taxon>Gnathifera</taxon>
        <taxon>Rotifera</taxon>
        <taxon>Eurotatoria</taxon>
        <taxon>Bdelloidea</taxon>
        <taxon>Adinetida</taxon>
        <taxon>Adinetidae</taxon>
        <taxon>Adineta</taxon>
    </lineage>
</organism>
<dbReference type="GO" id="GO:0004222">
    <property type="term" value="F:metalloendopeptidase activity"/>
    <property type="evidence" value="ECO:0007669"/>
    <property type="project" value="InterPro"/>
</dbReference>
<dbReference type="InterPro" id="IPR006026">
    <property type="entry name" value="Peptidase_Metallo"/>
</dbReference>
<feature type="binding site" evidence="8">
    <location>
        <position position="216"/>
    </location>
    <ligand>
        <name>Ca(2+)</name>
        <dbReference type="ChEBI" id="CHEBI:29108"/>
        <label>1</label>
    </ligand>
</feature>
<evidence type="ECO:0000313" key="10">
    <source>
        <dbReference type="EMBL" id="CAF1523888.1"/>
    </source>
</evidence>
<accession>A0A815V1D4</accession>
<feature type="binding site" evidence="8">
    <location>
        <position position="216"/>
    </location>
    <ligand>
        <name>Ca(2+)</name>
        <dbReference type="ChEBI" id="CHEBI:29108"/>
        <label>3</label>
    </ligand>
</feature>
<dbReference type="InterPro" id="IPR036365">
    <property type="entry name" value="PGBD-like_sf"/>
</dbReference>
<dbReference type="InterPro" id="IPR033739">
    <property type="entry name" value="M10A_MMP"/>
</dbReference>
<feature type="binding site" evidence="8">
    <location>
        <position position="213"/>
    </location>
    <ligand>
        <name>Ca(2+)</name>
        <dbReference type="ChEBI" id="CHEBI:29108"/>
        <label>3</label>
    </ligand>
</feature>
<name>A0A815V1D4_ADIRI</name>
<protein>
    <recommendedName>
        <fullName evidence="9">Peptidase metallopeptidase domain-containing protein</fullName>
    </recommendedName>
</protein>
<feature type="binding site" evidence="8">
    <location>
        <position position="201"/>
    </location>
    <ligand>
        <name>Zn(2+)</name>
        <dbReference type="ChEBI" id="CHEBI:29105"/>
        <label>1</label>
    </ligand>
</feature>
<comment type="cofactor">
    <cofactor evidence="8">
        <name>Zn(2+)</name>
        <dbReference type="ChEBI" id="CHEBI:29105"/>
    </cofactor>
    <text evidence="8">Binds 2 Zn(2+) ions per subunit.</text>
</comment>
<dbReference type="PRINTS" id="PR00138">
    <property type="entry name" value="MATRIXIN"/>
</dbReference>
<evidence type="ECO:0000256" key="6">
    <source>
        <dbReference type="ARBA" id="ARBA00023049"/>
    </source>
</evidence>
<evidence type="ECO:0000256" key="5">
    <source>
        <dbReference type="ARBA" id="ARBA00022833"/>
    </source>
</evidence>
<feature type="domain" description="Peptidase metallopeptidase" evidence="9">
    <location>
        <begin position="117"/>
        <end position="280"/>
    </location>
</feature>
<keyword evidence="6" id="KW-0482">Metalloprotease</keyword>
<evidence type="ECO:0000259" key="9">
    <source>
        <dbReference type="SMART" id="SM00235"/>
    </source>
</evidence>
<feature type="binding site" evidence="8">
    <location>
        <position position="239"/>
    </location>
    <ligand>
        <name>Zn(2+)</name>
        <dbReference type="ChEBI" id="CHEBI:29105"/>
        <label>2</label>
        <note>catalytic</note>
    </ligand>
</feature>
<dbReference type="InterPro" id="IPR002477">
    <property type="entry name" value="Peptidoglycan-bd-like"/>
</dbReference>
<evidence type="ECO:0000256" key="4">
    <source>
        <dbReference type="ARBA" id="ARBA00022801"/>
    </source>
</evidence>
<feature type="binding site" evidence="8">
    <location>
        <position position="188"/>
    </location>
    <ligand>
        <name>Zn(2+)</name>
        <dbReference type="ChEBI" id="CHEBI:29105"/>
        <label>1</label>
    </ligand>
</feature>
<comment type="caution">
    <text evidence="10">The sequence shown here is derived from an EMBL/GenBank/DDBJ whole genome shotgun (WGS) entry which is preliminary data.</text>
</comment>
<dbReference type="GO" id="GO:0008270">
    <property type="term" value="F:zinc ion binding"/>
    <property type="evidence" value="ECO:0007669"/>
    <property type="project" value="InterPro"/>
</dbReference>
<dbReference type="SMART" id="SM00235">
    <property type="entry name" value="ZnMc"/>
    <property type="match status" value="1"/>
</dbReference>
<dbReference type="PANTHER" id="PTHR10201:SF323">
    <property type="entry name" value="MATRIX METALLOPROTEINASE-21"/>
    <property type="match status" value="1"/>
</dbReference>
<feature type="binding site" evidence="8">
    <location>
        <position position="194"/>
    </location>
    <ligand>
        <name>Ca(2+)</name>
        <dbReference type="ChEBI" id="CHEBI:29108"/>
        <label>3</label>
    </ligand>
</feature>
<evidence type="ECO:0000256" key="8">
    <source>
        <dbReference type="PIRSR" id="PIRSR621190-2"/>
    </source>
</evidence>
<evidence type="ECO:0000313" key="11">
    <source>
        <dbReference type="Proteomes" id="UP000663852"/>
    </source>
</evidence>
<proteinExistence type="inferred from homology"/>
<dbReference type="PANTHER" id="PTHR10201">
    <property type="entry name" value="MATRIX METALLOPROTEINASE"/>
    <property type="match status" value="1"/>
</dbReference>
<dbReference type="InterPro" id="IPR001818">
    <property type="entry name" value="Pept_M10_metallopeptidase"/>
</dbReference>
<gene>
    <name evidence="10" type="ORF">EDS130_LOCUS44067</name>
</gene>
<dbReference type="OrthoDB" id="406838at2759"/>
<evidence type="ECO:0000256" key="1">
    <source>
        <dbReference type="ARBA" id="ARBA00010370"/>
    </source>
</evidence>
<keyword evidence="8" id="KW-0106">Calcium</keyword>
<keyword evidence="2" id="KW-0645">Protease</keyword>
<comment type="similarity">
    <text evidence="1">Belongs to the peptidase M10A family.</text>
</comment>
<feature type="binding site" evidence="8">
    <location>
        <position position="193"/>
    </location>
    <ligand>
        <name>Ca(2+)</name>
        <dbReference type="ChEBI" id="CHEBI:29108"/>
        <label>3</label>
    </ligand>
</feature>
<evidence type="ECO:0000256" key="2">
    <source>
        <dbReference type="ARBA" id="ARBA00022670"/>
    </source>
</evidence>
<evidence type="ECO:0000256" key="3">
    <source>
        <dbReference type="ARBA" id="ARBA00022723"/>
    </source>
</evidence>
<dbReference type="Gene3D" id="3.40.390.10">
    <property type="entry name" value="Collagenase (Catalytic Domain)"/>
    <property type="match status" value="1"/>
</dbReference>
<dbReference type="GO" id="GO:0031012">
    <property type="term" value="C:extracellular matrix"/>
    <property type="evidence" value="ECO:0007669"/>
    <property type="project" value="InterPro"/>
</dbReference>
<feature type="binding site" evidence="8">
    <location>
        <position position="253"/>
    </location>
    <ligand>
        <name>Zn(2+)</name>
        <dbReference type="ChEBI" id="CHEBI:29105"/>
        <label>2</label>
        <note>catalytic</note>
    </ligand>
</feature>
<dbReference type="InterPro" id="IPR024079">
    <property type="entry name" value="MetalloPept_cat_dom_sf"/>
</dbReference>
<feature type="binding site" evidence="8">
    <location>
        <position position="245"/>
    </location>
    <ligand>
        <name>Zn(2+)</name>
        <dbReference type="ChEBI" id="CHEBI:29105"/>
        <label>2</label>
        <note>catalytic</note>
    </ligand>
</feature>
<feature type="binding site" description="in inhibited form" evidence="8">
    <location>
        <position position="108"/>
    </location>
    <ligand>
        <name>Zn(2+)</name>
        <dbReference type="ChEBI" id="CHEBI:29105"/>
        <label>2</label>
        <note>catalytic</note>
    </ligand>
</feature>
<dbReference type="InterPro" id="IPR021190">
    <property type="entry name" value="Pept_M10A"/>
</dbReference>
<comment type="cofactor">
    <cofactor evidence="8">
        <name>Ca(2+)</name>
        <dbReference type="ChEBI" id="CHEBI:29108"/>
    </cofactor>
    <text evidence="8">Can bind about 5 Ca(2+) ions per subunit.</text>
</comment>
<feature type="binding site" evidence="8">
    <location>
        <position position="211"/>
    </location>
    <ligand>
        <name>Zn(2+)</name>
        <dbReference type="ChEBI" id="CHEBI:29105"/>
        <label>1</label>
    </ligand>
</feature>
<dbReference type="SUPFAM" id="SSF47090">
    <property type="entry name" value="PGBD-like"/>
    <property type="match status" value="1"/>
</dbReference>
<feature type="binding site" evidence="8">
    <location>
        <position position="183"/>
    </location>
    <ligand>
        <name>Zn(2+)</name>
        <dbReference type="ChEBI" id="CHEBI:29105"/>
        <label>1</label>
    </ligand>
</feature>
<dbReference type="GO" id="GO:0006508">
    <property type="term" value="P:proteolysis"/>
    <property type="evidence" value="ECO:0007669"/>
    <property type="project" value="UniProtKB-KW"/>
</dbReference>
<reference evidence="10" key="1">
    <citation type="submission" date="2021-02" db="EMBL/GenBank/DDBJ databases">
        <authorList>
            <person name="Nowell W R."/>
        </authorList>
    </citation>
    <scope>NUCLEOTIDE SEQUENCE</scope>
</reference>
<dbReference type="Proteomes" id="UP000663852">
    <property type="component" value="Unassembled WGS sequence"/>
</dbReference>
<sequence length="362" mass="41299">MSAWKLSSICIPKTDLPENTITHQIKEIDQYPWSSLFWCHTINRVHNNYESMKYLNKFGYNPCANSSNNVACSVDYRSMLRDFQKQYGLKMSGILDELTKNEMNRPRCGLPDTTPVALHRWMPSHSTLTWSLRSYPRQIQQGRTRAIIQEAFDTWASHIPLRFKETCSTCPADFKIEVGSRRHNGCGDQYSFDGQGGVLAHAYYPQDGRIHFDADEFWIDAFDNSGVNFYLVAVHEIGHALGLDHNNDRGSIMFPAYNLHPRSNMLPNRDRESIKALYGSVNGDNGDCDGRRCGCYNGYCWAYVDAAHTNRGDWWCYTQKAGVSGKQGIWQTCSSDSGCSWDRTCGSCNQYKGFEEEKRGVC</sequence>
<keyword evidence="4" id="KW-0378">Hydrolase</keyword>
<feature type="active site" evidence="7">
    <location>
        <position position="236"/>
    </location>
</feature>
<evidence type="ECO:0000256" key="7">
    <source>
        <dbReference type="PIRSR" id="PIRSR621190-1"/>
    </source>
</evidence>
<dbReference type="Pfam" id="PF01471">
    <property type="entry name" value="PG_binding_1"/>
    <property type="match status" value="1"/>
</dbReference>
<dbReference type="EMBL" id="CAJNOJ010000798">
    <property type="protein sequence ID" value="CAF1523888.1"/>
    <property type="molecule type" value="Genomic_DNA"/>
</dbReference>
<feature type="binding site" evidence="8">
    <location>
        <position position="173"/>
    </location>
    <ligand>
        <name>Ca(2+)</name>
        <dbReference type="ChEBI" id="CHEBI:29108"/>
        <label>2</label>
    </ligand>
</feature>
<dbReference type="Pfam" id="PF00413">
    <property type="entry name" value="Peptidase_M10"/>
    <property type="match status" value="1"/>
</dbReference>
<dbReference type="AlphaFoldDB" id="A0A815V1D4"/>
<keyword evidence="5 8" id="KW-0862">Zinc</keyword>
<dbReference type="CDD" id="cd04278">
    <property type="entry name" value="ZnMc_MMP"/>
    <property type="match status" value="1"/>
</dbReference>